<keyword evidence="7" id="KW-0676">Redox-active center</keyword>
<dbReference type="InterPro" id="IPR013766">
    <property type="entry name" value="Thioredoxin_domain"/>
</dbReference>
<dbReference type="EMBL" id="FWZT01000003">
    <property type="protein sequence ID" value="SMF00352.1"/>
    <property type="molecule type" value="Genomic_DNA"/>
</dbReference>
<dbReference type="STRING" id="1513793.SAMN06296036_10393"/>
<comment type="function">
    <text evidence="1">Thiol-specific peroxidase that catalyzes the reduction of hydrogen peroxide and organic hydroperoxides to water and alcohols, respectively. Plays a role in cell protection against oxidative stress by detoxifying peroxides and as sensor of hydrogen peroxide-mediated signaling events.</text>
</comment>
<dbReference type="RefSeq" id="WP_132316207.1">
    <property type="nucleotide sequence ID" value="NZ_FWZT01000003.1"/>
</dbReference>
<evidence type="ECO:0000256" key="3">
    <source>
        <dbReference type="ARBA" id="ARBA00022559"/>
    </source>
</evidence>
<sequence>MQALRRLFSIGLLLVSGSLLAQPGLSKGDMFPHFATKDINGQAVDTKQLVKDGPLVVLFYRGGWCPYCNRQLQAVNQEVLPVLKKTKGKIVAISVDKPAEGIKTKGNLKDDWHIVSDNGAKIVKTMKLEYKVPEDLVKTYKEKYQIDLEAASGKRHHIVPIPAVYVVGKDGKIVYAYANQDYKVRAANKEVNQALTALANAS</sequence>
<evidence type="ECO:0000256" key="6">
    <source>
        <dbReference type="ARBA" id="ARBA00023157"/>
    </source>
</evidence>
<feature type="signal peptide" evidence="12">
    <location>
        <begin position="1"/>
        <end position="21"/>
    </location>
</feature>
<dbReference type="Gene3D" id="3.40.30.10">
    <property type="entry name" value="Glutaredoxin"/>
    <property type="match status" value="1"/>
</dbReference>
<reference evidence="15" key="1">
    <citation type="submission" date="2017-04" db="EMBL/GenBank/DDBJ databases">
        <authorList>
            <person name="Varghese N."/>
            <person name="Submissions S."/>
        </authorList>
    </citation>
    <scope>NUCLEOTIDE SEQUENCE [LARGE SCALE GENOMIC DNA]</scope>
    <source>
        <strain evidence="15">RKEM611</strain>
    </source>
</reference>
<keyword evidence="12" id="KW-0732">Signal</keyword>
<comment type="catalytic activity">
    <reaction evidence="11">
        <text>a hydroperoxide + [thioredoxin]-dithiol = an alcohol + [thioredoxin]-disulfide + H2O</text>
        <dbReference type="Rhea" id="RHEA:62620"/>
        <dbReference type="Rhea" id="RHEA-COMP:10698"/>
        <dbReference type="Rhea" id="RHEA-COMP:10700"/>
        <dbReference type="ChEBI" id="CHEBI:15377"/>
        <dbReference type="ChEBI" id="CHEBI:29950"/>
        <dbReference type="ChEBI" id="CHEBI:30879"/>
        <dbReference type="ChEBI" id="CHEBI:35924"/>
        <dbReference type="ChEBI" id="CHEBI:50058"/>
        <dbReference type="EC" id="1.11.1.24"/>
    </reaction>
</comment>
<comment type="similarity">
    <text evidence="9">Belongs to the peroxiredoxin family. BCP/PrxQ subfamily.</text>
</comment>
<proteinExistence type="inferred from homology"/>
<gene>
    <name evidence="14" type="ORF">SAMN06296036_10393</name>
</gene>
<evidence type="ECO:0000259" key="13">
    <source>
        <dbReference type="PROSITE" id="PS51352"/>
    </source>
</evidence>
<organism evidence="14 15">
    <name type="scientific">Pseudobacteriovorax antillogorgiicola</name>
    <dbReference type="NCBI Taxonomy" id="1513793"/>
    <lineage>
        <taxon>Bacteria</taxon>
        <taxon>Pseudomonadati</taxon>
        <taxon>Bdellovibrionota</taxon>
        <taxon>Oligoflexia</taxon>
        <taxon>Oligoflexales</taxon>
        <taxon>Pseudobacteriovoracaceae</taxon>
        <taxon>Pseudobacteriovorax</taxon>
    </lineage>
</organism>
<dbReference type="GO" id="GO:0045454">
    <property type="term" value="P:cell redox homeostasis"/>
    <property type="evidence" value="ECO:0007669"/>
    <property type="project" value="TreeGrafter"/>
</dbReference>
<dbReference type="InterPro" id="IPR050924">
    <property type="entry name" value="Peroxiredoxin_BCP/PrxQ"/>
</dbReference>
<feature type="chain" id="PRO_5012983692" description="thioredoxin-dependent peroxiredoxin" evidence="12">
    <location>
        <begin position="22"/>
        <end position="202"/>
    </location>
</feature>
<evidence type="ECO:0000256" key="5">
    <source>
        <dbReference type="ARBA" id="ARBA00023002"/>
    </source>
</evidence>
<evidence type="ECO:0000313" key="15">
    <source>
        <dbReference type="Proteomes" id="UP000192907"/>
    </source>
</evidence>
<keyword evidence="3" id="KW-0575">Peroxidase</keyword>
<dbReference type="Pfam" id="PF00578">
    <property type="entry name" value="AhpC-TSA"/>
    <property type="match status" value="1"/>
</dbReference>
<evidence type="ECO:0000256" key="1">
    <source>
        <dbReference type="ARBA" id="ARBA00003330"/>
    </source>
</evidence>
<evidence type="ECO:0000256" key="9">
    <source>
        <dbReference type="ARBA" id="ARBA00038489"/>
    </source>
</evidence>
<dbReference type="EC" id="1.11.1.24" evidence="2"/>
<dbReference type="GO" id="GO:0005737">
    <property type="term" value="C:cytoplasm"/>
    <property type="evidence" value="ECO:0007669"/>
    <property type="project" value="TreeGrafter"/>
</dbReference>
<dbReference type="Proteomes" id="UP000192907">
    <property type="component" value="Unassembled WGS sequence"/>
</dbReference>
<evidence type="ECO:0000256" key="11">
    <source>
        <dbReference type="ARBA" id="ARBA00049091"/>
    </source>
</evidence>
<keyword evidence="4" id="KW-0049">Antioxidant</keyword>
<dbReference type="PROSITE" id="PS51352">
    <property type="entry name" value="THIOREDOXIN_2"/>
    <property type="match status" value="1"/>
</dbReference>
<evidence type="ECO:0000256" key="10">
    <source>
        <dbReference type="ARBA" id="ARBA00042639"/>
    </source>
</evidence>
<dbReference type="PANTHER" id="PTHR42801">
    <property type="entry name" value="THIOREDOXIN-DEPENDENT PEROXIDE REDUCTASE"/>
    <property type="match status" value="1"/>
</dbReference>
<evidence type="ECO:0000256" key="2">
    <source>
        <dbReference type="ARBA" id="ARBA00013017"/>
    </source>
</evidence>
<keyword evidence="15" id="KW-1185">Reference proteome</keyword>
<protein>
    <recommendedName>
        <fullName evidence="2">thioredoxin-dependent peroxiredoxin</fullName>
        <ecNumber evidence="2">1.11.1.24</ecNumber>
    </recommendedName>
    <alternativeName>
        <fullName evidence="8">Thioredoxin peroxidase</fullName>
    </alternativeName>
    <alternativeName>
        <fullName evidence="10">Thioredoxin-dependent peroxiredoxin Bcp</fullName>
    </alternativeName>
</protein>
<evidence type="ECO:0000256" key="4">
    <source>
        <dbReference type="ARBA" id="ARBA00022862"/>
    </source>
</evidence>
<dbReference type="InterPro" id="IPR036249">
    <property type="entry name" value="Thioredoxin-like_sf"/>
</dbReference>
<dbReference type="GO" id="GO:0008379">
    <property type="term" value="F:thioredoxin peroxidase activity"/>
    <property type="evidence" value="ECO:0007669"/>
    <property type="project" value="TreeGrafter"/>
</dbReference>
<dbReference type="SUPFAM" id="SSF52833">
    <property type="entry name" value="Thioredoxin-like"/>
    <property type="match status" value="1"/>
</dbReference>
<evidence type="ECO:0000313" key="14">
    <source>
        <dbReference type="EMBL" id="SMF00352.1"/>
    </source>
</evidence>
<evidence type="ECO:0000256" key="7">
    <source>
        <dbReference type="ARBA" id="ARBA00023284"/>
    </source>
</evidence>
<dbReference type="AlphaFoldDB" id="A0A1Y6B9R4"/>
<dbReference type="InterPro" id="IPR000866">
    <property type="entry name" value="AhpC/TSA"/>
</dbReference>
<dbReference type="GO" id="GO:0034599">
    <property type="term" value="P:cellular response to oxidative stress"/>
    <property type="evidence" value="ECO:0007669"/>
    <property type="project" value="TreeGrafter"/>
</dbReference>
<dbReference type="OrthoDB" id="9809746at2"/>
<keyword evidence="6" id="KW-1015">Disulfide bond</keyword>
<dbReference type="PANTHER" id="PTHR42801:SF7">
    <property type="entry name" value="SLL1159 PROTEIN"/>
    <property type="match status" value="1"/>
</dbReference>
<feature type="domain" description="Thioredoxin" evidence="13">
    <location>
        <begin position="25"/>
        <end position="200"/>
    </location>
</feature>
<evidence type="ECO:0000256" key="12">
    <source>
        <dbReference type="SAM" id="SignalP"/>
    </source>
</evidence>
<name>A0A1Y6B9R4_9BACT</name>
<keyword evidence="5" id="KW-0560">Oxidoreductase</keyword>
<evidence type="ECO:0000256" key="8">
    <source>
        <dbReference type="ARBA" id="ARBA00032824"/>
    </source>
</evidence>
<accession>A0A1Y6B9R4</accession>